<keyword evidence="4 6" id="KW-0472">Membrane</keyword>
<evidence type="ECO:0000313" key="8">
    <source>
        <dbReference type="Proteomes" id="UP000831786"/>
    </source>
</evidence>
<gene>
    <name evidence="7" type="ORF">MUN78_01940</name>
</gene>
<dbReference type="Proteomes" id="UP000831786">
    <property type="component" value="Chromosome"/>
</dbReference>
<evidence type="ECO:0000256" key="4">
    <source>
        <dbReference type="ARBA" id="ARBA00023136"/>
    </source>
</evidence>
<evidence type="ECO:0000313" key="7">
    <source>
        <dbReference type="EMBL" id="UOQ57627.1"/>
    </source>
</evidence>
<keyword evidence="8" id="KW-1185">Reference proteome</keyword>
<keyword evidence="2 6" id="KW-0812">Transmembrane</keyword>
<organism evidence="7 8">
    <name type="scientific">Leucobacter allii</name>
    <dbReference type="NCBI Taxonomy" id="2932247"/>
    <lineage>
        <taxon>Bacteria</taxon>
        <taxon>Bacillati</taxon>
        <taxon>Actinomycetota</taxon>
        <taxon>Actinomycetes</taxon>
        <taxon>Micrococcales</taxon>
        <taxon>Microbacteriaceae</taxon>
        <taxon>Leucobacter</taxon>
    </lineage>
</organism>
<feature type="transmembrane region" description="Helical" evidence="6">
    <location>
        <begin position="105"/>
        <end position="128"/>
    </location>
</feature>
<evidence type="ECO:0000256" key="1">
    <source>
        <dbReference type="ARBA" id="ARBA00004141"/>
    </source>
</evidence>
<feature type="region of interest" description="Disordered" evidence="5">
    <location>
        <begin position="30"/>
        <end position="49"/>
    </location>
</feature>
<feature type="transmembrane region" description="Helical" evidence="6">
    <location>
        <begin position="280"/>
        <end position="303"/>
    </location>
</feature>
<dbReference type="CDD" id="cd16914">
    <property type="entry name" value="EcfT"/>
    <property type="match status" value="1"/>
</dbReference>
<dbReference type="EMBL" id="CP095045">
    <property type="protein sequence ID" value="UOQ57627.1"/>
    <property type="molecule type" value="Genomic_DNA"/>
</dbReference>
<accession>A0ABY4FMY9</accession>
<reference evidence="7 8" key="1">
    <citation type="submission" date="2022-04" db="EMBL/GenBank/DDBJ databases">
        <title>Leucobacter sp. isolated from rhizosphere of garlic.</title>
        <authorList>
            <person name="Won M."/>
            <person name="Lee C.-M."/>
            <person name="Woen H.-Y."/>
            <person name="Kwon S.-W."/>
        </authorList>
    </citation>
    <scope>NUCLEOTIDE SEQUENCE [LARGE SCALE GENOMIC DNA]</scope>
    <source>
        <strain evidence="7 8">H21R-40</strain>
    </source>
</reference>
<evidence type="ECO:0000256" key="5">
    <source>
        <dbReference type="SAM" id="MobiDB-lite"/>
    </source>
</evidence>
<comment type="subcellular location">
    <subcellularLocation>
        <location evidence="1">Membrane</location>
        <topology evidence="1">Multi-pass membrane protein</topology>
    </subcellularLocation>
</comment>
<feature type="transmembrane region" description="Helical" evidence="6">
    <location>
        <begin position="185"/>
        <end position="205"/>
    </location>
</feature>
<proteinExistence type="predicted"/>
<feature type="transmembrane region" description="Helical" evidence="6">
    <location>
        <begin position="148"/>
        <end position="173"/>
    </location>
</feature>
<dbReference type="InterPro" id="IPR003339">
    <property type="entry name" value="ABC/ECF_trnsptr_transmembrane"/>
</dbReference>
<dbReference type="Pfam" id="PF02361">
    <property type="entry name" value="CbiQ"/>
    <property type="match status" value="1"/>
</dbReference>
<keyword evidence="3 6" id="KW-1133">Transmembrane helix</keyword>
<evidence type="ECO:0000256" key="6">
    <source>
        <dbReference type="SAM" id="Phobius"/>
    </source>
</evidence>
<evidence type="ECO:0000256" key="2">
    <source>
        <dbReference type="ARBA" id="ARBA00022692"/>
    </source>
</evidence>
<dbReference type="RefSeq" id="WP_244728428.1">
    <property type="nucleotide sequence ID" value="NZ_CP095045.1"/>
</dbReference>
<feature type="transmembrane region" description="Helical" evidence="6">
    <location>
        <begin position="64"/>
        <end position="93"/>
    </location>
</feature>
<name>A0ABY4FMY9_9MICO</name>
<evidence type="ECO:0000256" key="3">
    <source>
        <dbReference type="ARBA" id="ARBA00022989"/>
    </source>
</evidence>
<sequence>MRARPTDPGVPIPAPGDRDAGVGVLRSGAGIPRSGAGVPRSGAGVPRSGAGVPRVGGLHPATELVLLGCALVLVYGLPSPLVPALLLVGAGAGAARSPRVRFGRWLATLAVLAGPMLLVVGVVQGLFYPGADATVLWERGPVAITVEGLAVAAQLWLRVAAMIGVCALFAFGADSARTFDGMIRLRAPLGIAYVCATAMSLVPLLRDRISHALDARAARGWDTSRAVTRLRLLPGILAGLLSASLVELDQRHDALEQRGFGRAVRPAPLQEHPDGRIQTVLRWGAPLVAAALLVASAIGVLPLPTASELIGVLRG</sequence>
<protein>
    <submittedName>
        <fullName evidence="7">Energy-coupling factor transporter transmembrane protein EcfT</fullName>
    </submittedName>
</protein>
<feature type="region of interest" description="Disordered" evidence="5">
    <location>
        <begin position="1"/>
        <end position="20"/>
    </location>
</feature>